<dbReference type="Pfam" id="PF13715">
    <property type="entry name" value="CarbopepD_reg_2"/>
    <property type="match status" value="1"/>
</dbReference>
<dbReference type="PANTHER" id="PTHR13460">
    <property type="match status" value="1"/>
</dbReference>
<keyword evidence="3 10" id="KW-0812">Transmembrane</keyword>
<comment type="subcellular location">
    <subcellularLocation>
        <location evidence="1">Endoplasmic reticulum membrane</location>
        <topology evidence="1">Single-pass type I membrane protein</topology>
    </subcellularLocation>
</comment>
<keyword evidence="13" id="KW-1185">Reference proteome</keyword>
<dbReference type="InterPro" id="IPR029062">
    <property type="entry name" value="Class_I_gatase-like"/>
</dbReference>
<evidence type="ECO:0000256" key="3">
    <source>
        <dbReference type="ARBA" id="ARBA00022692"/>
    </source>
</evidence>
<dbReference type="InterPro" id="IPR021720">
    <property type="entry name" value="Malectin_dom"/>
</dbReference>
<evidence type="ECO:0000256" key="1">
    <source>
        <dbReference type="ARBA" id="ARBA00004115"/>
    </source>
</evidence>
<evidence type="ECO:0000256" key="8">
    <source>
        <dbReference type="ARBA" id="ARBA00023180"/>
    </source>
</evidence>
<dbReference type="Proteomes" id="UP000282311">
    <property type="component" value="Unassembled WGS sequence"/>
</dbReference>
<evidence type="ECO:0000313" key="12">
    <source>
        <dbReference type="EMBL" id="RKN74922.1"/>
    </source>
</evidence>
<protein>
    <recommendedName>
        <fullName evidence="11">Malectin domain-containing protein</fullName>
    </recommendedName>
</protein>
<dbReference type="RefSeq" id="WP_120750369.1">
    <property type="nucleotide sequence ID" value="NZ_RBAH01000024.1"/>
</dbReference>
<keyword evidence="5" id="KW-0256">Endoplasmic reticulum</keyword>
<sequence>MSENERKSRIYGVPESIQVRAEQPGRLELFLEEGGEGETSERAKTIRELMERVFADPEAAAAFGRDPKAFVQEAGLTDAAIAWDRIEIKLTQALSDARLKELAEAGDVQGFVDRLQETGVLPPSMHVTMGHAESMGFTPVFAVAVLIVAAVWSMVAVGATVVAAIQALAAVSLGVYLYVWVTGPGSDNPDESNDSASHVPRLPSLNTPHVTRLLNKYLNAELMQKLAERLHDRGFGAEVTGELVKRAILAAWKKATSGEVLDPDRDKVYMDIIHALGDKQLIEQIPELAGAARYAMLAAGFAGTAFELMVKLHEPVRLITADFNPRDLLTYQKVLIIPTGGLYGLDKSGTFKDRLSEYIRLGGTCICMSQQHGYDFSALPGGIEGYGWAEDQSCHAHSVIITAPHPVFAGQEGDGMDVAVDGFFTAWPEDAQVLLRRRINGQPAMLTYRYGEGRVIVTSAYADWGIGFNQLTKDERLLMRDTFSWARLAGQEVSENDPDNKPFRLRFAISNRSTRDAAKVKLHAVDPEKRVFASRYELDAAIAAGETREVALETSDMDTLGYWSLDATLLDDAGEIVDHLYDVATILVNNFDDTLEGVGYKAEAISFSAVSDQEHMLEGDTARVRLLIWNRSPFPRTLTVSTRLNTRQPQTQTLTIDSGKDRELPFSYADLEKGGYRFWAFLSDENGKSLGSTNKGINVYVPQAQTELTTDKKVYRPGEAIDIRVRYANATGAVFAADITVSVSDPGGATIFDERFGEELRPSIPGEKQFRFVLPMSVRYGNFKVSCLIETQGQKIGYHEQYFVPLLVGKMAGRVLDAVSGQPVSGAKVRLDGGNEVAADAETGGFDFTADAGGHWISAAAPGYKEVRVYTVAAPERTATVENVYLTPVQGGVKGLVMDMMSNEPILDATVSVSGKEPLPISGQGFFETVHPRGESRLVVKAPGYVGEQNVAVQVYAGRTTQITPVFLSPTDGRIEGVVKSSSTGEIVTGAKIVMRNRQPVIVSEEGSFSLEVPAGVVQLTVQAEGYVEAALNAYVPAGRTFDVKDVFLSRTTGEVTGIIYDSVRRVPIAGAKVTAGSAAKTETDADGRFRFTLAPGRHYLASEAPGYASSRAAVIILEGKVLEGIDLHMVPAKGKISGVVLQQDGNPLQGADVTASNENKILTGDDGSFELEVETGRASLTIKADGYARGSMDADIYPGRTTGLGHIQLVHTRGQLVGRVTEAFTGQPVPGCLIKAGSGEETRSEADGTFALNLPVGSCNLRLSAEQFAEVRNIQADIHPSLTVKLGDVSMLRRTAVIEGSIKDAQNTGLKDIRVYADTGNPVPEAITGEDGAWRLEVPVGQRTVSFKGASLDRFVRIDAYPGQTARIDLILTGEERGYIGGKASLLAPGGSVEGVVIGWGDRKLARGALRQSGSIYADNQPPFWATQALVGETDWSDYRFTFQASSRSQNAWGAVFRYRDAQNYYRFFWMGNREYGGPVRRLERIENGEAITLAEDYVSYGYDMWTDIRIEAIGDQLAVYVHGREVFRVRDGAFASGKAGIYCWRNDLLLREIRLDKLDGETLFAESFTRGMADWTVEDHPGVRQQSSWEVVAPTETRLGGDGSFEYASLIADTYNLYAAGDAIKTGSDNGAFLSVQVKAGDRWKLGAHVAPTVSELDVLLLDAVTGMPVEGAIVWRAGDENPHIRSDANGHVRLTLPTPYMFDAVSGEAIHAAKTGYAAGGASTALTRMPARLFPGNAPALYIGPAKSVVTGSVANAAGGEPVPGLRVFWGEADYAYGAVSLSRSRWHGDPLVGLIHGPELASSEGIWTDAAVSADMKAFRPGGIALVLRRCDPLTYYRAVLVQDRETEQYPIIGGTVDGESVSFTRQYGSVAETFEGQLLPDGTMSGKWLKNKDRTSGFTARRRFSAGNDRISGQWVLFDGRKWLKLELDSAGQPDLFAGSCTMTDFGGESVRIERWENGRTTVLAEAPARLEALDKWVNVRFVSIGSALRLEAGGVTMCEAIDTKPLAEGSVGVQLLGGQGNILRNIRLTDAAGKILSECRYVEGEMQSPDWKDSPALGGWKSSPGWGGADSSLYRLDEATAIEDDNRLLATHVRYGRTVQYVFPLPPGDYAVELSFCEHEAKAAGERLFDVMLNGEVFDPAVDVFSLAGPNRLLQRTYRVKSGAAGMRLFLLAKKGYALINHIRIWPVQANPERDVPLYAIRCGHDEADSNLFLASPGFGYEDGDVVSAPEGKKVRGASDEEQNMLLTQRRGRFGFKIRLEPGRYDVELSFAELQEPERVGANVFDVLANGVPLLSEVDVAGTTGDALLRMRPATVDVGQEGILHLRFSPSKGRAAINLIRVFREGEDTLVHVIDAGGMNDQPWANGEAFGRVWEIRPPQGADTDAEGQFRLANVPFGSQMLSIHGKRFETLRSRGDSLQLPITAYPTERISLHVRPAFASVTGTLVNAADGTAIEGAEVWFEGAGSLATTTDSGQFVLGDVPAGEKDLHVRAPNFRAYDKAGYVMTTSLVHGQQAQYRLYLAPAYAKVEGVLRDAVSGNALDGARIWLTGYRRSIVSGADGRFLIEDFPTDRGASVYASLDGYRSPNEDQVVSLPAAGGRTVSFEGFLKPVYGVWRGKVLDHVSEKPLAGALVYVDEGEISTVTDQLGQFQLRIPEGNRRLYVELVGFISEQGHYPSVSAAVTPGKTVDFTLYLKAISGSIEGQVLDSVSMLPIPGALVYVDEGFANTLTDVEGRYRLLQSNNEHRVYIKSVDYASDREDGWMAQASVEPDRTIKLNHMMRPTLQLVSFEMVNIPDELELVAGQQHTVTCRVRNNGKREGGATVRFSIPGFVEQNNTEWLAPGEEKDVLFTFVMPDDALTAEHQEVYIGLKGETRHKLNASIRGAEIGVVADLDKKLYTPGDTAVLKLTVSNRSGGAYPVYTRAQLGDVTLVSSVRTLTDTLEVVHEIPVDAGSNKLFFGVYLETGRSLFLDAYYVPRRDQLAGLSAEKQVYAPGEAVAVKLTWTEEGKSFFSGAEAVDADVSLLQGENRAVIIPPSKRRFAIAEPATFEFPLPAHMKQGTYVALWNVSAGDKTAELTFPFDVRGYKARFLEFLTDRTEYLHTDRIVICGELERSHSIPCRMELTLMDPDNEKLTTVQHELGPAAGRSTFELELPLNTGKAGHHTMVYTLFAAPEQAEPILLSASTQSFDVAGPVLLALNTDKRQYRPGQTVRVTITVRGNGTVPLQLNWDSGETALDTMIVLDGLKTLEYTVSAPMQAVSLEAVLPGETVSRLVTHAWIRA</sequence>
<evidence type="ECO:0000259" key="11">
    <source>
        <dbReference type="Pfam" id="PF11721"/>
    </source>
</evidence>
<dbReference type="Gene3D" id="2.60.120.560">
    <property type="entry name" value="Exo-inulinase, domain 1"/>
    <property type="match status" value="2"/>
</dbReference>
<dbReference type="SUPFAM" id="SSF49464">
    <property type="entry name" value="Carboxypeptidase regulatory domain-like"/>
    <property type="match status" value="8"/>
</dbReference>
<evidence type="ECO:0000256" key="5">
    <source>
        <dbReference type="ARBA" id="ARBA00022824"/>
    </source>
</evidence>
<dbReference type="GO" id="GO:0016020">
    <property type="term" value="C:membrane"/>
    <property type="evidence" value="ECO:0007669"/>
    <property type="project" value="TreeGrafter"/>
</dbReference>
<evidence type="ECO:0000256" key="9">
    <source>
        <dbReference type="ARBA" id="ARBA00023277"/>
    </source>
</evidence>
<reference evidence="12 13" key="1">
    <citation type="journal article" date="2007" name="Int. J. Syst. Evol. Microbiol.">
        <title>Paenibacillus ginsengarvi sp. nov., isolated from soil from ginseng cultivation.</title>
        <authorList>
            <person name="Yoon M.H."/>
            <person name="Ten L.N."/>
            <person name="Im W.T."/>
        </authorList>
    </citation>
    <scope>NUCLEOTIDE SEQUENCE [LARGE SCALE GENOMIC DNA]</scope>
    <source>
        <strain evidence="12 13">KCTC 13059</strain>
    </source>
</reference>
<feature type="transmembrane region" description="Helical" evidence="10">
    <location>
        <begin position="135"/>
        <end position="155"/>
    </location>
</feature>
<accession>A0A3B0BPZ8</accession>
<dbReference type="SUPFAM" id="SSF52317">
    <property type="entry name" value="Class I glutamine amidotransferase-like"/>
    <property type="match status" value="1"/>
</dbReference>
<comment type="similarity">
    <text evidence="2">Belongs to the malectin family.</text>
</comment>
<dbReference type="Gene3D" id="2.60.40.1930">
    <property type="match status" value="1"/>
</dbReference>
<comment type="caution">
    <text evidence="12">The sequence shown here is derived from an EMBL/GenBank/DDBJ whole genome shotgun (WGS) entry which is preliminary data.</text>
</comment>
<evidence type="ECO:0000256" key="2">
    <source>
        <dbReference type="ARBA" id="ARBA00009141"/>
    </source>
</evidence>
<evidence type="ECO:0000256" key="6">
    <source>
        <dbReference type="ARBA" id="ARBA00022989"/>
    </source>
</evidence>
<dbReference type="SUPFAM" id="SSF49452">
    <property type="entry name" value="Starch-binding domain-like"/>
    <property type="match status" value="1"/>
</dbReference>
<feature type="domain" description="Malectin" evidence="11">
    <location>
        <begin position="2239"/>
        <end position="2324"/>
    </location>
</feature>
<keyword evidence="6 10" id="KW-1133">Transmembrane helix</keyword>
<dbReference type="InterPro" id="IPR013784">
    <property type="entry name" value="Carb-bd-like_fold"/>
</dbReference>
<dbReference type="Pfam" id="PF11721">
    <property type="entry name" value="Malectin"/>
    <property type="match status" value="2"/>
</dbReference>
<proteinExistence type="inferred from homology"/>
<evidence type="ECO:0000313" key="13">
    <source>
        <dbReference type="Proteomes" id="UP000282311"/>
    </source>
</evidence>
<dbReference type="Pfam" id="PF13620">
    <property type="entry name" value="CarboxypepD_reg"/>
    <property type="match status" value="4"/>
</dbReference>
<keyword evidence="7 10" id="KW-0472">Membrane</keyword>
<dbReference type="OrthoDB" id="176752at2"/>
<dbReference type="Gene3D" id="2.60.40.1120">
    <property type="entry name" value="Carboxypeptidase-like, regulatory domain"/>
    <property type="match status" value="10"/>
</dbReference>
<dbReference type="InterPro" id="IPR008969">
    <property type="entry name" value="CarboxyPept-like_regulatory"/>
</dbReference>
<evidence type="ECO:0000256" key="4">
    <source>
        <dbReference type="ARBA" id="ARBA00022729"/>
    </source>
</evidence>
<evidence type="ECO:0000256" key="10">
    <source>
        <dbReference type="SAM" id="Phobius"/>
    </source>
</evidence>
<gene>
    <name evidence="12" type="ORF">D7M11_26975</name>
</gene>
<keyword evidence="8" id="KW-0325">Glycoprotein</keyword>
<feature type="domain" description="Malectin" evidence="11">
    <location>
        <begin position="2089"/>
        <end position="2165"/>
    </location>
</feature>
<keyword evidence="9" id="KW-0119">Carbohydrate metabolism</keyword>
<dbReference type="InterPro" id="IPR039155">
    <property type="entry name" value="MLEC"/>
</dbReference>
<keyword evidence="4" id="KW-0732">Signal</keyword>
<evidence type="ECO:0000256" key="7">
    <source>
        <dbReference type="ARBA" id="ARBA00023136"/>
    </source>
</evidence>
<organism evidence="12 13">
    <name type="scientific">Paenibacillus ginsengarvi</name>
    <dbReference type="NCBI Taxonomy" id="400777"/>
    <lineage>
        <taxon>Bacteria</taxon>
        <taxon>Bacillati</taxon>
        <taxon>Bacillota</taxon>
        <taxon>Bacilli</taxon>
        <taxon>Bacillales</taxon>
        <taxon>Paenibacillaceae</taxon>
        <taxon>Paenibacillus</taxon>
    </lineage>
</organism>
<dbReference type="EMBL" id="RBAH01000024">
    <property type="protein sequence ID" value="RKN74922.1"/>
    <property type="molecule type" value="Genomic_DNA"/>
</dbReference>
<dbReference type="GO" id="GO:0030246">
    <property type="term" value="F:carbohydrate binding"/>
    <property type="evidence" value="ECO:0007669"/>
    <property type="project" value="InterPro"/>
</dbReference>
<name>A0A3B0BPZ8_9BACL</name>
<dbReference type="PANTHER" id="PTHR13460:SF0">
    <property type="entry name" value="MALECTIN"/>
    <property type="match status" value="1"/>
</dbReference>
<dbReference type="Gene3D" id="2.60.120.430">
    <property type="entry name" value="Galactose-binding lectin"/>
    <property type="match status" value="2"/>
</dbReference>